<dbReference type="PANTHER" id="PTHR11200:SF275">
    <property type="entry name" value="LD06095P"/>
    <property type="match status" value="1"/>
</dbReference>
<evidence type="ECO:0000259" key="2">
    <source>
        <dbReference type="SMART" id="SM00128"/>
    </source>
</evidence>
<evidence type="ECO:0000313" key="4">
    <source>
        <dbReference type="Proteomes" id="UP000030763"/>
    </source>
</evidence>
<organism evidence="3 4">
    <name type="scientific">Eimeria maxima</name>
    <name type="common">Coccidian parasite</name>
    <dbReference type="NCBI Taxonomy" id="5804"/>
    <lineage>
        <taxon>Eukaryota</taxon>
        <taxon>Sar</taxon>
        <taxon>Alveolata</taxon>
        <taxon>Apicomplexa</taxon>
        <taxon>Conoidasida</taxon>
        <taxon>Coccidia</taxon>
        <taxon>Eucoccidiorida</taxon>
        <taxon>Eimeriorina</taxon>
        <taxon>Eimeriidae</taxon>
        <taxon>Eimeria</taxon>
    </lineage>
</organism>
<dbReference type="SMART" id="SM00128">
    <property type="entry name" value="IPPc"/>
    <property type="match status" value="1"/>
</dbReference>
<dbReference type="GO" id="GO:0004519">
    <property type="term" value="F:endonuclease activity"/>
    <property type="evidence" value="ECO:0007669"/>
    <property type="project" value="UniProtKB-KW"/>
</dbReference>
<keyword evidence="3" id="KW-0255">Endonuclease</keyword>
<dbReference type="Gene3D" id="3.60.10.10">
    <property type="entry name" value="Endonuclease/exonuclease/phosphatase"/>
    <property type="match status" value="1"/>
</dbReference>
<evidence type="ECO:0000256" key="1">
    <source>
        <dbReference type="SAM" id="MobiDB-lite"/>
    </source>
</evidence>
<accession>U6M8Z3</accession>
<sequence>NTEYQEFATEYLSSMEAQLQARGEGSLPSKPTAMSLDWSETGSSQTQGGGSPLQEVQSSASTLTFAADMEADSHVESDSDDTTLSEAPPLIQRRSTLCLGKPAKNQQPLRDWLTPGYDVYVITLQEVTREDSTTVPSYSCAVSVCTPHTDDNIFCAIGLYLEVEHGERFHRVKMGDGKISGLGKGAWTKMKATSMACWIRESVRSPRGPVTPLAYRAFSFTRINGSKGALTLVLKIYDQVVCFVGCHMPASGVKGRFRARQHIRQKLAQVYSNSSEVDFTRVFHHVIWAGDFNFRLQAAPEVYMPLLEKQDMESLLQYDECREDFGQDMALHQMREAPVRFLPTYKKADGRPPLNTDDPDWILKEYQTQMKKGVLGQRKMVERPPSWCDRVFFWSMPAVIANLQAIPGAYFAAEPKEPSVLMASDHAPVGCGLELFALRETAPPVFFEINNPAETVSAKRQLAS</sequence>
<dbReference type="InterPro" id="IPR046985">
    <property type="entry name" value="IP5"/>
</dbReference>
<dbReference type="GeneID" id="25339468"/>
<dbReference type="AlphaFoldDB" id="U6M8Z3"/>
<dbReference type="VEuPathDB" id="ToxoDB:EMWEY_00054820"/>
<keyword evidence="3" id="KW-0540">Nuclease</keyword>
<dbReference type="GO" id="GO:0046856">
    <property type="term" value="P:phosphatidylinositol dephosphorylation"/>
    <property type="evidence" value="ECO:0007669"/>
    <property type="project" value="InterPro"/>
</dbReference>
<name>U6M8Z3_EIMMA</name>
<dbReference type="GO" id="GO:0004439">
    <property type="term" value="F:phosphatidylinositol-4,5-bisphosphate 5-phosphatase activity"/>
    <property type="evidence" value="ECO:0007669"/>
    <property type="project" value="TreeGrafter"/>
</dbReference>
<dbReference type="EMBL" id="HG719990">
    <property type="protein sequence ID" value="CDJ58964.1"/>
    <property type="molecule type" value="Genomic_DNA"/>
</dbReference>
<gene>
    <name evidence="3" type="ORF">EMWEY_00054820</name>
</gene>
<keyword evidence="4" id="KW-1185">Reference proteome</keyword>
<reference evidence="3" key="2">
    <citation type="submission" date="2013-10" db="EMBL/GenBank/DDBJ databases">
        <authorList>
            <person name="Aslett M."/>
        </authorList>
    </citation>
    <scope>NUCLEOTIDE SEQUENCE [LARGE SCALE GENOMIC DNA]</scope>
    <source>
        <strain evidence="3">Weybridge</strain>
    </source>
</reference>
<dbReference type="PANTHER" id="PTHR11200">
    <property type="entry name" value="INOSITOL 5-PHOSPHATASE"/>
    <property type="match status" value="1"/>
</dbReference>
<dbReference type="OrthoDB" id="7862313at2759"/>
<dbReference type="InterPro" id="IPR036691">
    <property type="entry name" value="Endo/exonu/phosph_ase_sf"/>
</dbReference>
<dbReference type="OMA" id="WEPIRIF"/>
<reference evidence="3" key="1">
    <citation type="submission" date="2013-10" db="EMBL/GenBank/DDBJ databases">
        <title>Genomic analysis of the causative agents of coccidiosis in chickens.</title>
        <authorList>
            <person name="Reid A.J."/>
            <person name="Blake D."/>
            <person name="Billington K."/>
            <person name="Browne H."/>
            <person name="Dunn M."/>
            <person name="Hung S."/>
            <person name="Kawahara F."/>
            <person name="Miranda-Saavedra D."/>
            <person name="Mourier T."/>
            <person name="Nagra H."/>
            <person name="Otto T.D."/>
            <person name="Rawlings N."/>
            <person name="Sanchez A."/>
            <person name="Sanders M."/>
            <person name="Subramaniam C."/>
            <person name="Tay Y."/>
            <person name="Dear P."/>
            <person name="Doerig C."/>
            <person name="Gruber A."/>
            <person name="Parkinson J."/>
            <person name="Shirley M."/>
            <person name="Wan K.L."/>
            <person name="Berriman M."/>
            <person name="Tomley F."/>
            <person name="Pain A."/>
        </authorList>
    </citation>
    <scope>NUCLEOTIDE SEQUENCE [LARGE SCALE GENOMIC DNA]</scope>
    <source>
        <strain evidence="3">Weybridge</strain>
    </source>
</reference>
<feature type="domain" description="Inositol polyphosphate-related phosphatase" evidence="2">
    <location>
        <begin position="93"/>
        <end position="444"/>
    </location>
</feature>
<keyword evidence="3" id="KW-0269">Exonuclease</keyword>
<feature type="non-terminal residue" evidence="3">
    <location>
        <position position="1"/>
    </location>
</feature>
<evidence type="ECO:0000313" key="3">
    <source>
        <dbReference type="EMBL" id="CDJ58964.1"/>
    </source>
</evidence>
<dbReference type="GO" id="GO:0004527">
    <property type="term" value="F:exonuclease activity"/>
    <property type="evidence" value="ECO:0007669"/>
    <property type="project" value="UniProtKB-KW"/>
</dbReference>
<dbReference type="SUPFAM" id="SSF56219">
    <property type="entry name" value="DNase I-like"/>
    <property type="match status" value="1"/>
</dbReference>
<proteinExistence type="predicted"/>
<dbReference type="Pfam" id="PF22669">
    <property type="entry name" value="Exo_endo_phos2"/>
    <property type="match status" value="1"/>
</dbReference>
<dbReference type="RefSeq" id="XP_013335612.1">
    <property type="nucleotide sequence ID" value="XM_013480158.1"/>
</dbReference>
<keyword evidence="3" id="KW-0378">Hydrolase</keyword>
<protein>
    <submittedName>
        <fullName evidence="3">Endonuclease/exonuclease/phosphatase domain-containing protein, putative</fullName>
    </submittedName>
</protein>
<dbReference type="InterPro" id="IPR000300">
    <property type="entry name" value="IPPc"/>
</dbReference>
<dbReference type="Proteomes" id="UP000030763">
    <property type="component" value="Unassembled WGS sequence"/>
</dbReference>
<feature type="region of interest" description="Disordered" evidence="1">
    <location>
        <begin position="18"/>
        <end position="59"/>
    </location>
</feature>